<dbReference type="EMBL" id="CP054706">
    <property type="protein sequence ID" value="QQK80349.1"/>
    <property type="molecule type" value="Genomic_DNA"/>
</dbReference>
<evidence type="ECO:0000313" key="1">
    <source>
        <dbReference type="EMBL" id="QQK80349.1"/>
    </source>
</evidence>
<protein>
    <submittedName>
        <fullName evidence="1">Uncharacterized protein</fullName>
    </submittedName>
</protein>
<name>A0A7T6ZBA7_9BACI</name>
<dbReference type="Proteomes" id="UP000595349">
    <property type="component" value="Chromosome"/>
</dbReference>
<reference evidence="1 2" key="1">
    <citation type="submission" date="2020-06" db="EMBL/GenBank/DDBJ databases">
        <title>Genomic analysis of Salicibibacter sp. NKC21-4.</title>
        <authorList>
            <person name="Oh Y.J."/>
        </authorList>
    </citation>
    <scope>NUCLEOTIDE SEQUENCE [LARGE SCALE GENOMIC DNA]</scope>
    <source>
        <strain evidence="1 2">NKC21-4</strain>
    </source>
</reference>
<dbReference type="RefSeq" id="WP_200084720.1">
    <property type="nucleotide sequence ID" value="NZ_CP054706.1"/>
</dbReference>
<dbReference type="AlphaFoldDB" id="A0A7T6ZBA7"/>
<evidence type="ECO:0000313" key="2">
    <source>
        <dbReference type="Proteomes" id="UP000595349"/>
    </source>
</evidence>
<sequence length="61" mass="7087">MGSKSDVIIYNLEGAVSMKEKEQARNVIAQHLQEEHADQALDKLFQVKESRSHFFLHYQNV</sequence>
<dbReference type="KEGG" id="scib:HUG20_10895"/>
<gene>
    <name evidence="1" type="ORF">HUG20_10895</name>
</gene>
<proteinExistence type="predicted"/>
<organism evidence="1 2">
    <name type="scientific">Salicibibacter cibi</name>
    <dbReference type="NCBI Taxonomy" id="2743001"/>
    <lineage>
        <taxon>Bacteria</taxon>
        <taxon>Bacillati</taxon>
        <taxon>Bacillota</taxon>
        <taxon>Bacilli</taxon>
        <taxon>Bacillales</taxon>
        <taxon>Bacillaceae</taxon>
        <taxon>Salicibibacter</taxon>
    </lineage>
</organism>
<dbReference type="InterPro" id="IPR040442">
    <property type="entry name" value="Pyrv_kinase-like_dom_sf"/>
</dbReference>
<accession>A0A7T6ZBA7</accession>
<dbReference type="Gene3D" id="3.20.20.60">
    <property type="entry name" value="Phosphoenolpyruvate-binding domains"/>
    <property type="match status" value="1"/>
</dbReference>
<keyword evidence="2" id="KW-1185">Reference proteome</keyword>